<dbReference type="RefSeq" id="WP_285965865.1">
    <property type="nucleotide sequence ID" value="NZ_CP127294.1"/>
</dbReference>
<dbReference type="InterPro" id="IPR000415">
    <property type="entry name" value="Nitroreductase-like"/>
</dbReference>
<evidence type="ECO:0000256" key="2">
    <source>
        <dbReference type="ARBA" id="ARBA00022643"/>
    </source>
</evidence>
<keyword evidence="1" id="KW-0285">Flavoprotein</keyword>
<accession>A0A9Y2IB23</accession>
<proteinExistence type="predicted"/>
<dbReference type="EMBL" id="CP127294">
    <property type="protein sequence ID" value="WIX75088.1"/>
    <property type="molecule type" value="Genomic_DNA"/>
</dbReference>
<keyword evidence="6" id="KW-1185">Reference proteome</keyword>
<dbReference type="AlphaFoldDB" id="A0A9Y2IB23"/>
<name>A0A9Y2IB23_9PSEU</name>
<dbReference type="PANTHER" id="PTHR23026:SF90">
    <property type="entry name" value="IODOTYROSINE DEIODINASE 1"/>
    <property type="match status" value="1"/>
</dbReference>
<dbReference type="Pfam" id="PF00881">
    <property type="entry name" value="Nitroreductase"/>
    <property type="match status" value="1"/>
</dbReference>
<evidence type="ECO:0000259" key="4">
    <source>
        <dbReference type="Pfam" id="PF00881"/>
    </source>
</evidence>
<gene>
    <name evidence="5" type="ORF">QRX50_26430</name>
</gene>
<keyword evidence="3" id="KW-0560">Oxidoreductase</keyword>
<reference evidence="5 6" key="1">
    <citation type="submission" date="2023-06" db="EMBL/GenBank/DDBJ databases">
        <authorList>
            <person name="Oyuntsetseg B."/>
            <person name="Kim S.B."/>
        </authorList>
    </citation>
    <scope>NUCLEOTIDE SEQUENCE [LARGE SCALE GENOMIC DNA]</scope>
    <source>
        <strain evidence="5 6">2-15</strain>
    </source>
</reference>
<organism evidence="5 6">
    <name type="scientific">Amycolatopsis carbonis</name>
    <dbReference type="NCBI Taxonomy" id="715471"/>
    <lineage>
        <taxon>Bacteria</taxon>
        <taxon>Bacillati</taxon>
        <taxon>Actinomycetota</taxon>
        <taxon>Actinomycetes</taxon>
        <taxon>Pseudonocardiales</taxon>
        <taxon>Pseudonocardiaceae</taxon>
        <taxon>Amycolatopsis</taxon>
    </lineage>
</organism>
<keyword evidence="2" id="KW-0288">FMN</keyword>
<evidence type="ECO:0000313" key="5">
    <source>
        <dbReference type="EMBL" id="WIX75088.1"/>
    </source>
</evidence>
<sequence length="201" mass="22247">MEFSEVLRHRRMVRAYRPDPVPEDVLRRLVRVVRRAPSAGFSQGHRLAVITARDVRARIAEIAEQPYLALGLPAWISEAPVHIAVGIREASYHERYQEADKTDEDGAEGEWTVPYWWFDSGALLSLLQLAATDEGLATGFFGPGERDQFAAVHALTGFPEDVALTGVLTLGYSAEDPAAPPSGSAGKRRKLPLDELITWRT</sequence>
<evidence type="ECO:0000256" key="3">
    <source>
        <dbReference type="ARBA" id="ARBA00023002"/>
    </source>
</evidence>
<dbReference type="GO" id="GO:0016491">
    <property type="term" value="F:oxidoreductase activity"/>
    <property type="evidence" value="ECO:0007669"/>
    <property type="project" value="UniProtKB-KW"/>
</dbReference>
<dbReference type="Gene3D" id="3.40.109.10">
    <property type="entry name" value="NADH Oxidase"/>
    <property type="match status" value="1"/>
</dbReference>
<protein>
    <submittedName>
        <fullName evidence="5">Nitroreductase family protein</fullName>
    </submittedName>
</protein>
<dbReference type="InterPro" id="IPR050627">
    <property type="entry name" value="Nitroreductase/BluB"/>
</dbReference>
<dbReference type="InterPro" id="IPR029479">
    <property type="entry name" value="Nitroreductase"/>
</dbReference>
<evidence type="ECO:0000313" key="6">
    <source>
        <dbReference type="Proteomes" id="UP001236014"/>
    </source>
</evidence>
<evidence type="ECO:0000256" key="1">
    <source>
        <dbReference type="ARBA" id="ARBA00022630"/>
    </source>
</evidence>
<feature type="domain" description="Nitroreductase" evidence="4">
    <location>
        <begin position="7"/>
        <end position="172"/>
    </location>
</feature>
<dbReference type="PANTHER" id="PTHR23026">
    <property type="entry name" value="NADPH NITROREDUCTASE"/>
    <property type="match status" value="1"/>
</dbReference>
<dbReference type="Proteomes" id="UP001236014">
    <property type="component" value="Chromosome"/>
</dbReference>
<dbReference type="SUPFAM" id="SSF55469">
    <property type="entry name" value="FMN-dependent nitroreductase-like"/>
    <property type="match status" value="1"/>
</dbReference>
<dbReference type="KEGG" id="acab:QRX50_26430"/>